<dbReference type="Proteomes" id="UP001501009">
    <property type="component" value="Unassembled WGS sequence"/>
</dbReference>
<keyword evidence="2" id="KW-1185">Reference proteome</keyword>
<reference evidence="2" key="1">
    <citation type="journal article" date="2019" name="Int. J. Syst. Evol. Microbiol.">
        <title>The Global Catalogue of Microorganisms (GCM) 10K type strain sequencing project: providing services to taxonomists for standard genome sequencing and annotation.</title>
        <authorList>
            <consortium name="The Broad Institute Genomics Platform"/>
            <consortium name="The Broad Institute Genome Sequencing Center for Infectious Disease"/>
            <person name="Wu L."/>
            <person name="Ma J."/>
        </authorList>
    </citation>
    <scope>NUCLEOTIDE SEQUENCE [LARGE SCALE GENOMIC DNA]</scope>
    <source>
        <strain evidence="2">JCM 17138</strain>
    </source>
</reference>
<comment type="caution">
    <text evidence="1">The sequence shown here is derived from an EMBL/GenBank/DDBJ whole genome shotgun (WGS) entry which is preliminary data.</text>
</comment>
<dbReference type="EMBL" id="BAABDE010000017">
    <property type="protein sequence ID" value="GAA3798640.1"/>
    <property type="molecule type" value="Genomic_DNA"/>
</dbReference>
<name>A0ABP7HQG1_9ACTN</name>
<sequence>MAALFPDELLVATDTVLDTFEAELLALTKADDAQIFAVVERVVLALNAVNDARNGCAFETGEREELCAYIDEALTERGFDVVAMTARHGLGRYELTDKWRTW</sequence>
<protein>
    <submittedName>
        <fullName evidence="1">Uncharacterized protein</fullName>
    </submittedName>
</protein>
<proteinExistence type="predicted"/>
<evidence type="ECO:0000313" key="1">
    <source>
        <dbReference type="EMBL" id="GAA3798640.1"/>
    </source>
</evidence>
<evidence type="ECO:0000313" key="2">
    <source>
        <dbReference type="Proteomes" id="UP001501009"/>
    </source>
</evidence>
<accession>A0ABP7HQG1</accession>
<gene>
    <name evidence="1" type="ORF">GCM10022403_035570</name>
</gene>
<organism evidence="1 2">
    <name type="scientific">Streptomyces coacervatus</name>
    <dbReference type="NCBI Taxonomy" id="647381"/>
    <lineage>
        <taxon>Bacteria</taxon>
        <taxon>Bacillati</taxon>
        <taxon>Actinomycetota</taxon>
        <taxon>Actinomycetes</taxon>
        <taxon>Kitasatosporales</taxon>
        <taxon>Streptomycetaceae</taxon>
        <taxon>Streptomyces</taxon>
    </lineage>
</organism>